<feature type="chain" id="PRO_5047332204" evidence="1">
    <location>
        <begin position="21"/>
        <end position="198"/>
    </location>
</feature>
<dbReference type="EMBL" id="JAKIKS010000079">
    <property type="protein sequence ID" value="MCL1126228.1"/>
    <property type="molecule type" value="Genomic_DNA"/>
</dbReference>
<protein>
    <submittedName>
        <fullName evidence="2">Uncharacterized protein</fullName>
    </submittedName>
</protein>
<accession>A0ABT0LEV0</accession>
<gene>
    <name evidence="2" type="ORF">L2764_17520</name>
</gene>
<sequence>MKYLSVFVLCLSFSSLSVKAYQQEAYQQEIAGAKEAAPLHITNDASYMIWEKERFVQKIQGKNEFVCLVLRDGKGRYEPSCLNKAAMNSVFPVYEYQTAMLAKGMSIQDIFNNINVMSASKKLPAPDPGAVVYMMSPNNKFYDHFSQKLLDVAQHIMLYLSKVEASSLGFTLGINNEQGLPMFYDEYPHLSVIHLSTH</sequence>
<dbReference type="RefSeq" id="WP_248941618.1">
    <property type="nucleotide sequence ID" value="NZ_JAKIKS010000079.1"/>
</dbReference>
<evidence type="ECO:0000256" key="1">
    <source>
        <dbReference type="SAM" id="SignalP"/>
    </source>
</evidence>
<proteinExistence type="predicted"/>
<evidence type="ECO:0000313" key="3">
    <source>
        <dbReference type="Proteomes" id="UP001203423"/>
    </source>
</evidence>
<reference evidence="2 3" key="1">
    <citation type="submission" date="2022-01" db="EMBL/GenBank/DDBJ databases">
        <title>Whole genome-based taxonomy of the Shewanellaceae.</title>
        <authorList>
            <person name="Martin-Rodriguez A.J."/>
        </authorList>
    </citation>
    <scope>NUCLEOTIDE SEQUENCE [LARGE SCALE GENOMIC DNA]</scope>
    <source>
        <strain evidence="2 3">DSM 17177</strain>
    </source>
</reference>
<keyword evidence="3" id="KW-1185">Reference proteome</keyword>
<organism evidence="2 3">
    <name type="scientific">Shewanella surugensis</name>
    <dbReference type="NCBI Taxonomy" id="212020"/>
    <lineage>
        <taxon>Bacteria</taxon>
        <taxon>Pseudomonadati</taxon>
        <taxon>Pseudomonadota</taxon>
        <taxon>Gammaproteobacteria</taxon>
        <taxon>Alteromonadales</taxon>
        <taxon>Shewanellaceae</taxon>
        <taxon>Shewanella</taxon>
    </lineage>
</organism>
<evidence type="ECO:0000313" key="2">
    <source>
        <dbReference type="EMBL" id="MCL1126228.1"/>
    </source>
</evidence>
<name>A0ABT0LEV0_9GAMM</name>
<comment type="caution">
    <text evidence="2">The sequence shown here is derived from an EMBL/GenBank/DDBJ whole genome shotgun (WGS) entry which is preliminary data.</text>
</comment>
<dbReference type="Proteomes" id="UP001203423">
    <property type="component" value="Unassembled WGS sequence"/>
</dbReference>
<feature type="signal peptide" evidence="1">
    <location>
        <begin position="1"/>
        <end position="20"/>
    </location>
</feature>
<keyword evidence="1" id="KW-0732">Signal</keyword>